<proteinExistence type="predicted"/>
<evidence type="ECO:0000256" key="2">
    <source>
        <dbReference type="SAM" id="Phobius"/>
    </source>
</evidence>
<keyword evidence="2" id="KW-0812">Transmembrane</keyword>
<name>A0ABP0AMF7_9PEZI</name>
<keyword evidence="2" id="KW-1133">Transmembrane helix</keyword>
<accession>A0ABP0AMF7</accession>
<feature type="region of interest" description="Disordered" evidence="1">
    <location>
        <begin position="300"/>
        <end position="337"/>
    </location>
</feature>
<feature type="region of interest" description="Disordered" evidence="1">
    <location>
        <begin position="478"/>
        <end position="510"/>
    </location>
</feature>
<protein>
    <submittedName>
        <fullName evidence="3">Uncharacterized protein</fullName>
    </submittedName>
</protein>
<dbReference type="Proteomes" id="UP001642482">
    <property type="component" value="Unassembled WGS sequence"/>
</dbReference>
<feature type="transmembrane region" description="Helical" evidence="2">
    <location>
        <begin position="12"/>
        <end position="35"/>
    </location>
</feature>
<feature type="region of interest" description="Disordered" evidence="1">
    <location>
        <begin position="159"/>
        <end position="192"/>
    </location>
</feature>
<evidence type="ECO:0000313" key="4">
    <source>
        <dbReference type="Proteomes" id="UP001642482"/>
    </source>
</evidence>
<feature type="compositionally biased region" description="Basic and acidic residues" evidence="1">
    <location>
        <begin position="315"/>
        <end position="332"/>
    </location>
</feature>
<reference evidence="3 4" key="1">
    <citation type="submission" date="2024-01" db="EMBL/GenBank/DDBJ databases">
        <authorList>
            <person name="Allen C."/>
            <person name="Tagirdzhanova G."/>
        </authorList>
    </citation>
    <scope>NUCLEOTIDE SEQUENCE [LARGE SCALE GENOMIC DNA]</scope>
</reference>
<sequence length="663" mass="73992">MVYLEASMAVAYWLLRIVMLISYHTYFGSVCSFVARSVAITIPPIFSSPTQTEEDGTAATAEPKEPTEELPDVLVENSTEEAEHGDDRYSNHMVQPQMLAQNTLHHGLPTAAVLTFETIQEDFQDEQETVTSKLLFQEEELGLVTEQEEDGEYVIHQEEERQMPATTQRDNSNNSNIANRKDDDSTTTIQGTDDVLPAASWRNVATEILQRHDKQPLRTVDEICDRQTEIWTRVIYTHQTGQIPFRTPSKLRNQVTLSKDTAAFQAHHEENSVKPLDNKSRNAIHDDDFGQYVIVEKHDIEGSEPTDNENENEDKEQALRKKQNAEHGEAAHNEPASIITDNLELIGQPEVNESRVPPLSPMKIDTFDFVQTEQEITFEETLEKVVEELRKLKLNGDSDDPFLSVSSNEGAFTKMDIVSSIFESGRQTLIAYSEDIVFDHMHMDQCGSSILSSNSMDTSISTITCAHYSSQMNEIETDYITPPPKPQLNDDPGTMMSEDDDSSIASCTSSRSPFHNSSRYSFSSHASSCSSDTDSIMTDLSDSLSMLSLDSDSPIKHQGTLTKAFKAFRITKARVREVGTNWCECATEGADAVVGKTCGGRAKMANMTVMSPTKSPKSLYARKSAKKTLASLPLLSRSTPRLPKMVMHSVAKVQLAWDILDGY</sequence>
<gene>
    <name evidence="3" type="ORF">SEUCBS140593_000170</name>
</gene>
<feature type="compositionally biased region" description="Polar residues" evidence="1">
    <location>
        <begin position="164"/>
        <end position="178"/>
    </location>
</feature>
<evidence type="ECO:0000313" key="3">
    <source>
        <dbReference type="EMBL" id="CAK7208432.1"/>
    </source>
</evidence>
<feature type="compositionally biased region" description="Acidic residues" evidence="1">
    <location>
        <begin position="302"/>
        <end position="314"/>
    </location>
</feature>
<dbReference type="EMBL" id="CAWUHD010000001">
    <property type="protein sequence ID" value="CAK7208432.1"/>
    <property type="molecule type" value="Genomic_DNA"/>
</dbReference>
<feature type="region of interest" description="Disordered" evidence="1">
    <location>
        <begin position="46"/>
        <end position="72"/>
    </location>
</feature>
<keyword evidence="4" id="KW-1185">Reference proteome</keyword>
<comment type="caution">
    <text evidence="3">The sequence shown here is derived from an EMBL/GenBank/DDBJ whole genome shotgun (WGS) entry which is preliminary data.</text>
</comment>
<evidence type="ECO:0000256" key="1">
    <source>
        <dbReference type="SAM" id="MobiDB-lite"/>
    </source>
</evidence>
<organism evidence="3 4">
    <name type="scientific">Sporothrix eucalyptigena</name>
    <dbReference type="NCBI Taxonomy" id="1812306"/>
    <lineage>
        <taxon>Eukaryota</taxon>
        <taxon>Fungi</taxon>
        <taxon>Dikarya</taxon>
        <taxon>Ascomycota</taxon>
        <taxon>Pezizomycotina</taxon>
        <taxon>Sordariomycetes</taxon>
        <taxon>Sordariomycetidae</taxon>
        <taxon>Ophiostomatales</taxon>
        <taxon>Ophiostomataceae</taxon>
        <taxon>Sporothrix</taxon>
    </lineage>
</organism>
<keyword evidence="2" id="KW-0472">Membrane</keyword>